<reference evidence="2" key="1">
    <citation type="submission" date="2022-08" db="EMBL/GenBank/DDBJ databases">
        <authorList>
            <person name="Marques A."/>
        </authorList>
    </citation>
    <scope>NUCLEOTIDE SEQUENCE</scope>
    <source>
        <strain evidence="2">RhyPub2mFocal</strain>
        <tissue evidence="2">Leaves</tissue>
    </source>
</reference>
<accession>A0AAV8DT51</accession>
<gene>
    <name evidence="2" type="ORF">LUZ62_053648</name>
</gene>
<dbReference type="InterPro" id="IPR053781">
    <property type="entry name" value="F-box_AtFBL13-like"/>
</dbReference>
<dbReference type="InterPro" id="IPR053197">
    <property type="entry name" value="F-box_SCFL_complex_component"/>
</dbReference>
<organism evidence="2 3">
    <name type="scientific">Rhynchospora pubera</name>
    <dbReference type="NCBI Taxonomy" id="906938"/>
    <lineage>
        <taxon>Eukaryota</taxon>
        <taxon>Viridiplantae</taxon>
        <taxon>Streptophyta</taxon>
        <taxon>Embryophyta</taxon>
        <taxon>Tracheophyta</taxon>
        <taxon>Spermatophyta</taxon>
        <taxon>Magnoliopsida</taxon>
        <taxon>Liliopsida</taxon>
        <taxon>Poales</taxon>
        <taxon>Cyperaceae</taxon>
        <taxon>Cyperoideae</taxon>
        <taxon>Rhynchosporeae</taxon>
        <taxon>Rhynchospora</taxon>
    </lineage>
</organism>
<dbReference type="InterPro" id="IPR032675">
    <property type="entry name" value="LRR_dom_sf"/>
</dbReference>
<proteinExistence type="predicted"/>
<dbReference type="Gene3D" id="3.80.10.10">
    <property type="entry name" value="Ribonuclease Inhibitor"/>
    <property type="match status" value="1"/>
</dbReference>
<evidence type="ECO:0000259" key="1">
    <source>
        <dbReference type="PROSITE" id="PS50181"/>
    </source>
</evidence>
<comment type="caution">
    <text evidence="2">The sequence shown here is derived from an EMBL/GenBank/DDBJ whole genome shotgun (WGS) entry which is preliminary data.</text>
</comment>
<dbReference type="Gene3D" id="1.20.1280.50">
    <property type="match status" value="1"/>
</dbReference>
<dbReference type="Pfam" id="PF00646">
    <property type="entry name" value="F-box"/>
    <property type="match status" value="1"/>
</dbReference>
<protein>
    <submittedName>
        <fullName evidence="2">F-box/FBD/LRR protein</fullName>
    </submittedName>
</protein>
<dbReference type="Proteomes" id="UP001140206">
    <property type="component" value="Chromosome 3"/>
</dbReference>
<dbReference type="InterPro" id="IPR001810">
    <property type="entry name" value="F-box_dom"/>
</dbReference>
<sequence length="414" mass="48094">MLIRPEQVLAKKKSMELGDLDRLSNLPDEILHRIISFMKVRHTVQTCILSKRWKNLWRQLPYLNFNHVDFRNSCQFDRFVDSFLKHRGTSGIKTFHLDWKSFNVGETTKSWINYVFTSEHLGYYPVELPHSFFPSSSIEEIYLRGSYFPMKEIRHESIDLVKLKCLHLSRVCWIDEFMQNLITGCPRLEEMTMEDCTLETSIIIASRVLKKLVIEDCSCSTDVKIHLSIPSLCSLHVSAIPGKVLWENMPSLVTAHLNLWYSVPDCYRNSGYKLLSSLSNATNLKLTCGPLNCKQKNDVLIIQPIIKDFLEKELLDCVAFNNLKSLYLGELDVNTDFIVVPQFFHLSPNLEMFTLCHEENPQLIRAEKKESKELCFPIRSSRPKMVRIKCHMPPDIIEELSSTFKAKLDTLEII</sequence>
<evidence type="ECO:0000313" key="2">
    <source>
        <dbReference type="EMBL" id="KAJ4769391.1"/>
    </source>
</evidence>
<dbReference type="InterPro" id="IPR055411">
    <property type="entry name" value="LRR_FXL15/At3g58940/PEG3-like"/>
</dbReference>
<dbReference type="SUPFAM" id="SSF52047">
    <property type="entry name" value="RNI-like"/>
    <property type="match status" value="1"/>
</dbReference>
<dbReference type="PANTHER" id="PTHR34223:SF51">
    <property type="entry name" value="OS06G0556300 PROTEIN"/>
    <property type="match status" value="1"/>
</dbReference>
<dbReference type="AlphaFoldDB" id="A0AAV8DT51"/>
<dbReference type="PROSITE" id="PS50181">
    <property type="entry name" value="FBOX"/>
    <property type="match status" value="1"/>
</dbReference>
<dbReference type="Pfam" id="PF24758">
    <property type="entry name" value="LRR_At5g56370"/>
    <property type="match status" value="1"/>
</dbReference>
<evidence type="ECO:0000313" key="3">
    <source>
        <dbReference type="Proteomes" id="UP001140206"/>
    </source>
</evidence>
<dbReference type="InterPro" id="IPR036047">
    <property type="entry name" value="F-box-like_dom_sf"/>
</dbReference>
<dbReference type="PANTHER" id="PTHR34223">
    <property type="entry name" value="OS11G0201299 PROTEIN"/>
    <property type="match status" value="1"/>
</dbReference>
<dbReference type="SUPFAM" id="SSF81383">
    <property type="entry name" value="F-box domain"/>
    <property type="match status" value="1"/>
</dbReference>
<dbReference type="EMBL" id="JAMFTS010000003">
    <property type="protein sequence ID" value="KAJ4769391.1"/>
    <property type="molecule type" value="Genomic_DNA"/>
</dbReference>
<feature type="domain" description="F-box" evidence="1">
    <location>
        <begin position="20"/>
        <end position="68"/>
    </location>
</feature>
<name>A0AAV8DT51_9POAL</name>
<dbReference type="CDD" id="cd22160">
    <property type="entry name" value="F-box_AtFBL13-like"/>
    <property type="match status" value="1"/>
</dbReference>
<keyword evidence="3" id="KW-1185">Reference proteome</keyword>